<accession>A0A926HT83</accession>
<feature type="domain" description="Lysidine-tRNA(Ile) synthetase C-terminal" evidence="9">
    <location>
        <begin position="386"/>
        <end position="455"/>
    </location>
</feature>
<dbReference type="HAMAP" id="MF_01161">
    <property type="entry name" value="tRNA_Ile_lys_synt"/>
    <property type="match status" value="1"/>
</dbReference>
<gene>
    <name evidence="8 10" type="primary">tilS</name>
    <name evidence="10" type="ORF">IAG03_11550</name>
</gene>
<keyword evidence="11" id="KW-1185">Reference proteome</keyword>
<keyword evidence="4 8" id="KW-0819">tRNA processing</keyword>
<evidence type="ECO:0000259" key="9">
    <source>
        <dbReference type="SMART" id="SM00977"/>
    </source>
</evidence>
<evidence type="ECO:0000256" key="7">
    <source>
        <dbReference type="ARBA" id="ARBA00048539"/>
    </source>
</evidence>
<keyword evidence="5 8" id="KW-0547">Nucleotide-binding</keyword>
<dbReference type="CDD" id="cd01992">
    <property type="entry name" value="TilS_N"/>
    <property type="match status" value="1"/>
</dbReference>
<dbReference type="EC" id="6.3.4.19" evidence="8"/>
<dbReference type="AlphaFoldDB" id="A0A926HT83"/>
<comment type="catalytic activity">
    <reaction evidence="7 8">
        <text>cytidine(34) in tRNA(Ile2) + L-lysine + ATP = lysidine(34) in tRNA(Ile2) + AMP + diphosphate + H(+)</text>
        <dbReference type="Rhea" id="RHEA:43744"/>
        <dbReference type="Rhea" id="RHEA-COMP:10625"/>
        <dbReference type="Rhea" id="RHEA-COMP:10670"/>
        <dbReference type="ChEBI" id="CHEBI:15378"/>
        <dbReference type="ChEBI" id="CHEBI:30616"/>
        <dbReference type="ChEBI" id="CHEBI:32551"/>
        <dbReference type="ChEBI" id="CHEBI:33019"/>
        <dbReference type="ChEBI" id="CHEBI:82748"/>
        <dbReference type="ChEBI" id="CHEBI:83665"/>
        <dbReference type="ChEBI" id="CHEBI:456215"/>
        <dbReference type="EC" id="6.3.4.19"/>
    </reaction>
</comment>
<comment type="subcellular location">
    <subcellularLocation>
        <location evidence="1 8">Cytoplasm</location>
    </subcellularLocation>
</comment>
<evidence type="ECO:0000313" key="10">
    <source>
        <dbReference type="EMBL" id="MBC8534605.1"/>
    </source>
</evidence>
<dbReference type="SMART" id="SM00977">
    <property type="entry name" value="TilS_C"/>
    <property type="match status" value="1"/>
</dbReference>
<proteinExistence type="inferred from homology"/>
<dbReference type="PANTHER" id="PTHR43033">
    <property type="entry name" value="TRNA(ILE)-LYSIDINE SYNTHASE-RELATED"/>
    <property type="match status" value="1"/>
</dbReference>
<sequence length="463" mass="51192">MLDRNASQLQKITEKVEQLLQEKQMLLPEGRIVAGVSGGADSMALLHFLFHRLSDPKRLLVAHVNHGLRGEEADRDEQFVKNWCDAHKIEFQCTHVDVRTLAQSSGLGEEACGREVRYRFFHALAAGDADRIATAHTLSDSCETLLLHVTSGAGGRGMSGIPAVRGKIIRPLLCLTREEVEAYCAYHQLAYVTDSTNAEPIYTRNRIRSQITPVLKSMNPAWEQAAARAMRSFAEDEACLCELAQTALASAETSGGYRIAPLQSLPDALLLRAVRAAAEKHGAGRMTELHLRACASCVRKGIGEVSLPGGISCRVAHQMLCFFPSKREKFSLKIPFVWPQTLTGDGRIVIIDMLCTSLLETEKKQHKFHNLLLSDAFDCDTITQDIVLRTRQEGDSFSPAGRGIRKSLRKLFNEAKLSAFERESALILESAGEIVWIEGFGVSEPFRITEKTVSAAKITVHRL</sequence>
<dbReference type="Gene3D" id="1.20.59.20">
    <property type="match status" value="1"/>
</dbReference>
<dbReference type="NCBIfam" id="TIGR02433">
    <property type="entry name" value="lysidine_TilS_C"/>
    <property type="match status" value="1"/>
</dbReference>
<dbReference type="Pfam" id="PF01171">
    <property type="entry name" value="ATP_bind_3"/>
    <property type="match status" value="1"/>
</dbReference>
<dbReference type="GO" id="GO:0005737">
    <property type="term" value="C:cytoplasm"/>
    <property type="evidence" value="ECO:0007669"/>
    <property type="project" value="UniProtKB-SubCell"/>
</dbReference>
<organism evidence="10 11">
    <name type="scientific">Yeguia hominis</name>
    <dbReference type="NCBI Taxonomy" id="2763662"/>
    <lineage>
        <taxon>Bacteria</taxon>
        <taxon>Bacillati</taxon>
        <taxon>Bacillota</taxon>
        <taxon>Clostridia</taxon>
        <taxon>Eubacteriales</taxon>
        <taxon>Yeguiaceae</taxon>
        <taxon>Yeguia</taxon>
    </lineage>
</organism>
<reference evidence="10" key="1">
    <citation type="submission" date="2020-08" db="EMBL/GenBank/DDBJ databases">
        <title>Genome public.</title>
        <authorList>
            <person name="Liu C."/>
            <person name="Sun Q."/>
        </authorList>
    </citation>
    <scope>NUCLEOTIDE SEQUENCE</scope>
    <source>
        <strain evidence="10">NSJ-40</strain>
    </source>
</reference>
<dbReference type="GO" id="GO:0006400">
    <property type="term" value="P:tRNA modification"/>
    <property type="evidence" value="ECO:0007669"/>
    <property type="project" value="UniProtKB-UniRule"/>
</dbReference>
<dbReference type="Proteomes" id="UP000651482">
    <property type="component" value="Unassembled WGS sequence"/>
</dbReference>
<dbReference type="InterPro" id="IPR012795">
    <property type="entry name" value="tRNA_Ile_lys_synt_N"/>
</dbReference>
<dbReference type="NCBIfam" id="TIGR02432">
    <property type="entry name" value="lysidine_TilS_N"/>
    <property type="match status" value="1"/>
</dbReference>
<dbReference type="SUPFAM" id="SSF52402">
    <property type="entry name" value="Adenine nucleotide alpha hydrolases-like"/>
    <property type="match status" value="1"/>
</dbReference>
<keyword evidence="6 8" id="KW-0067">ATP-binding</keyword>
<evidence type="ECO:0000256" key="2">
    <source>
        <dbReference type="ARBA" id="ARBA00022490"/>
    </source>
</evidence>
<dbReference type="PANTHER" id="PTHR43033:SF1">
    <property type="entry name" value="TRNA(ILE)-LYSIDINE SYNTHASE-RELATED"/>
    <property type="match status" value="1"/>
</dbReference>
<evidence type="ECO:0000256" key="1">
    <source>
        <dbReference type="ARBA" id="ARBA00004496"/>
    </source>
</evidence>
<evidence type="ECO:0000256" key="8">
    <source>
        <dbReference type="HAMAP-Rule" id="MF_01161"/>
    </source>
</evidence>
<evidence type="ECO:0000256" key="5">
    <source>
        <dbReference type="ARBA" id="ARBA00022741"/>
    </source>
</evidence>
<evidence type="ECO:0000256" key="3">
    <source>
        <dbReference type="ARBA" id="ARBA00022598"/>
    </source>
</evidence>
<comment type="similarity">
    <text evidence="8">Belongs to the tRNA(Ile)-lysidine synthase family.</text>
</comment>
<dbReference type="InterPro" id="IPR014729">
    <property type="entry name" value="Rossmann-like_a/b/a_fold"/>
</dbReference>
<dbReference type="InterPro" id="IPR011063">
    <property type="entry name" value="TilS/TtcA_N"/>
</dbReference>
<comment type="caution">
    <text evidence="10">The sequence shown here is derived from an EMBL/GenBank/DDBJ whole genome shotgun (WGS) entry which is preliminary data.</text>
</comment>
<dbReference type="RefSeq" id="WP_249320191.1">
    <property type="nucleotide sequence ID" value="NZ_JACRSN010000019.1"/>
</dbReference>
<protein>
    <recommendedName>
        <fullName evidence="8">tRNA(Ile)-lysidine synthase</fullName>
        <ecNumber evidence="8">6.3.4.19</ecNumber>
    </recommendedName>
    <alternativeName>
        <fullName evidence="8">tRNA(Ile)-2-lysyl-cytidine synthase</fullName>
    </alternativeName>
    <alternativeName>
        <fullName evidence="8">tRNA(Ile)-lysidine synthetase</fullName>
    </alternativeName>
</protein>
<dbReference type="InterPro" id="IPR012094">
    <property type="entry name" value="tRNA_Ile_lys_synt"/>
</dbReference>
<keyword evidence="2 8" id="KW-0963">Cytoplasm</keyword>
<comment type="function">
    <text evidence="8">Ligates lysine onto the cytidine present at position 34 of the AUA codon-specific tRNA(Ile) that contains the anticodon CAU, in an ATP-dependent manner. Cytidine is converted to lysidine, thus changing the amino acid specificity of the tRNA from methionine to isoleucine.</text>
</comment>
<name>A0A926HT83_9FIRM</name>
<dbReference type="GO" id="GO:0005524">
    <property type="term" value="F:ATP binding"/>
    <property type="evidence" value="ECO:0007669"/>
    <property type="project" value="UniProtKB-UniRule"/>
</dbReference>
<evidence type="ECO:0000313" key="11">
    <source>
        <dbReference type="Proteomes" id="UP000651482"/>
    </source>
</evidence>
<feature type="binding site" evidence="8">
    <location>
        <begin position="37"/>
        <end position="42"/>
    </location>
    <ligand>
        <name>ATP</name>
        <dbReference type="ChEBI" id="CHEBI:30616"/>
    </ligand>
</feature>
<dbReference type="InterPro" id="IPR012796">
    <property type="entry name" value="Lysidine-tRNA-synth_C"/>
</dbReference>
<evidence type="ECO:0000256" key="6">
    <source>
        <dbReference type="ARBA" id="ARBA00022840"/>
    </source>
</evidence>
<dbReference type="Gene3D" id="3.40.50.620">
    <property type="entry name" value="HUPs"/>
    <property type="match status" value="1"/>
</dbReference>
<dbReference type="EMBL" id="JACRSN010000019">
    <property type="protein sequence ID" value="MBC8534605.1"/>
    <property type="molecule type" value="Genomic_DNA"/>
</dbReference>
<dbReference type="SUPFAM" id="SSF56037">
    <property type="entry name" value="PheT/TilS domain"/>
    <property type="match status" value="1"/>
</dbReference>
<dbReference type="Pfam" id="PF11734">
    <property type="entry name" value="TilS_C"/>
    <property type="match status" value="1"/>
</dbReference>
<dbReference type="GO" id="GO:0032267">
    <property type="term" value="F:tRNA(Ile)-lysidine synthase activity"/>
    <property type="evidence" value="ECO:0007669"/>
    <property type="project" value="UniProtKB-EC"/>
</dbReference>
<comment type="domain">
    <text evidence="8">The N-terminal region contains the highly conserved SGGXDS motif, predicted to be a P-loop motif involved in ATP binding.</text>
</comment>
<keyword evidence="3 8" id="KW-0436">Ligase</keyword>
<evidence type="ECO:0000256" key="4">
    <source>
        <dbReference type="ARBA" id="ARBA00022694"/>
    </source>
</evidence>